<evidence type="ECO:0000256" key="2">
    <source>
        <dbReference type="PIRSR" id="PIRSR005962-1"/>
    </source>
</evidence>
<feature type="binding site" evidence="2">
    <location>
        <position position="163"/>
    </location>
    <ligand>
        <name>Mn(2+)</name>
        <dbReference type="ChEBI" id="CHEBI:29035"/>
        <label>2</label>
    </ligand>
</feature>
<dbReference type="SUPFAM" id="SSF55031">
    <property type="entry name" value="Bacterial exopeptidase dimerisation domain"/>
    <property type="match status" value="1"/>
</dbReference>
<dbReference type="AlphaFoldDB" id="A0A226WUJ0"/>
<comment type="caution">
    <text evidence="4">The sequence shown here is derived from an EMBL/GenBank/DDBJ whole genome shotgun (WGS) entry which is preliminary data.</text>
</comment>
<gene>
    <name evidence="4" type="ORF">BSU04_31940</name>
</gene>
<dbReference type="InterPro" id="IPR011650">
    <property type="entry name" value="Peptidase_M20_dimer"/>
</dbReference>
<dbReference type="PIRSF" id="PIRSF005962">
    <property type="entry name" value="Pept_M20D_amidohydro"/>
    <property type="match status" value="1"/>
</dbReference>
<dbReference type="CDD" id="cd05666">
    <property type="entry name" value="M20_Acy1-like"/>
    <property type="match status" value="1"/>
</dbReference>
<dbReference type="FunFam" id="3.30.70.360:FF:000001">
    <property type="entry name" value="N-acetyldiaminopimelate deacetylase"/>
    <property type="match status" value="1"/>
</dbReference>
<feature type="binding site" evidence="2">
    <location>
        <position position="102"/>
    </location>
    <ligand>
        <name>Mn(2+)</name>
        <dbReference type="ChEBI" id="CHEBI:29035"/>
        <label>2</label>
    </ligand>
</feature>
<evidence type="ECO:0000259" key="3">
    <source>
        <dbReference type="Pfam" id="PF07687"/>
    </source>
</evidence>
<organism evidence="4 5">
    <name type="scientific">Caballeronia sordidicola</name>
    <name type="common">Burkholderia sordidicola</name>
    <dbReference type="NCBI Taxonomy" id="196367"/>
    <lineage>
        <taxon>Bacteria</taxon>
        <taxon>Pseudomonadati</taxon>
        <taxon>Pseudomonadota</taxon>
        <taxon>Betaproteobacteria</taxon>
        <taxon>Burkholderiales</taxon>
        <taxon>Burkholderiaceae</taxon>
        <taxon>Caballeronia</taxon>
    </lineage>
</organism>
<name>A0A226WUJ0_CABSO</name>
<dbReference type="NCBIfam" id="TIGR01891">
    <property type="entry name" value="amidohydrolases"/>
    <property type="match status" value="1"/>
</dbReference>
<feature type="binding site" evidence="2">
    <location>
        <position position="137"/>
    </location>
    <ligand>
        <name>Mn(2+)</name>
        <dbReference type="ChEBI" id="CHEBI:29035"/>
        <label>2</label>
    </ligand>
</feature>
<dbReference type="RefSeq" id="WP_089164019.1">
    <property type="nucleotide sequence ID" value="NZ_MTHB01000215.1"/>
</dbReference>
<dbReference type="GO" id="GO:0019877">
    <property type="term" value="P:diaminopimelate biosynthetic process"/>
    <property type="evidence" value="ECO:0007669"/>
    <property type="project" value="UniProtKB-ARBA"/>
</dbReference>
<dbReference type="EMBL" id="MTHB01000215">
    <property type="protein sequence ID" value="OXC74447.1"/>
    <property type="molecule type" value="Genomic_DNA"/>
</dbReference>
<dbReference type="Pfam" id="PF07687">
    <property type="entry name" value="M20_dimer"/>
    <property type="match status" value="1"/>
</dbReference>
<dbReference type="InterPro" id="IPR036264">
    <property type="entry name" value="Bact_exopeptidase_dim_dom"/>
</dbReference>
<dbReference type="PANTHER" id="PTHR11014:SF63">
    <property type="entry name" value="METALLOPEPTIDASE, PUTATIVE (AFU_ORTHOLOGUE AFUA_6G09600)-RELATED"/>
    <property type="match status" value="1"/>
</dbReference>
<dbReference type="GO" id="GO:0050118">
    <property type="term" value="F:N-acetyldiaminopimelate deacetylase activity"/>
    <property type="evidence" value="ECO:0007669"/>
    <property type="project" value="UniProtKB-ARBA"/>
</dbReference>
<evidence type="ECO:0000313" key="4">
    <source>
        <dbReference type="EMBL" id="OXC74447.1"/>
    </source>
</evidence>
<dbReference type="InterPro" id="IPR002933">
    <property type="entry name" value="Peptidase_M20"/>
</dbReference>
<dbReference type="Gene3D" id="3.30.70.360">
    <property type="match status" value="1"/>
</dbReference>
<accession>A0A226WUJ0</accession>
<evidence type="ECO:0000256" key="1">
    <source>
        <dbReference type="ARBA" id="ARBA00022801"/>
    </source>
</evidence>
<dbReference type="Pfam" id="PF01546">
    <property type="entry name" value="Peptidase_M20"/>
    <property type="match status" value="1"/>
</dbReference>
<dbReference type="PANTHER" id="PTHR11014">
    <property type="entry name" value="PEPTIDASE M20 FAMILY MEMBER"/>
    <property type="match status" value="1"/>
</dbReference>
<dbReference type="OrthoDB" id="8875216at2"/>
<dbReference type="GO" id="GO:0046872">
    <property type="term" value="F:metal ion binding"/>
    <property type="evidence" value="ECO:0007669"/>
    <property type="project" value="UniProtKB-KW"/>
</dbReference>
<keyword evidence="2" id="KW-0464">Manganese</keyword>
<dbReference type="InterPro" id="IPR017439">
    <property type="entry name" value="Amidohydrolase"/>
</dbReference>
<protein>
    <submittedName>
        <fullName evidence="4">Catalyzes the cleavage of p-aminobenzoyl-glutamate to p-aminobenzoate and glutamate, subunit A</fullName>
    </submittedName>
</protein>
<feature type="domain" description="Peptidase M20 dimerisation" evidence="3">
    <location>
        <begin position="187"/>
        <end position="276"/>
    </location>
</feature>
<dbReference type="Gene3D" id="3.40.630.10">
    <property type="entry name" value="Zn peptidases"/>
    <property type="match status" value="1"/>
</dbReference>
<feature type="binding site" evidence="2">
    <location>
        <position position="104"/>
    </location>
    <ligand>
        <name>Mn(2+)</name>
        <dbReference type="ChEBI" id="CHEBI:29035"/>
        <label>2</label>
    </ligand>
</feature>
<comment type="cofactor">
    <cofactor evidence="2">
        <name>Mn(2+)</name>
        <dbReference type="ChEBI" id="CHEBI:29035"/>
    </cofactor>
    <text evidence="2">The Mn(2+) ion enhances activity.</text>
</comment>
<dbReference type="eggNOG" id="COG1473">
    <property type="taxonomic scope" value="Bacteria"/>
</dbReference>
<feature type="binding site" evidence="2">
    <location>
        <position position="363"/>
    </location>
    <ligand>
        <name>Mn(2+)</name>
        <dbReference type="ChEBI" id="CHEBI:29035"/>
        <label>2</label>
    </ligand>
</feature>
<sequence length="404" mass="43231">MDTSSAALDFDRQLTQWRHRFHRAPETGFEEHETSAFAAQVLEGFGLEVTRGIGGTGFVASLSCGDGHGVIGLRAEMDALNIHEQAPERDHASVRAGKSHACGHDGHMSMVLGAAKLLCERRDFNGTVRFIFQPAEEHGKGAKAMIADTLFERFPVDEIYGVHNIPGLRAGAIATRAGGIMASEDNFVIHINGRGGHAARPHMTIDPIVIAAEIVLALQTVVSRSVDPGVPAVISCTELFTDGIRNAIPGQVIIKGDTRSYTPDVQRLLESRMRSICEGICAAHGAQCSFEYTHEFVPTVNTPECVATAIAAATAIVGAANVDGNVAPMMISEDFGAFLQVVPGNFAFIGNGAEGEPGATPLHNARYDFNDAILPIGARYLAEISRTKLPVVHSHDHSQNQRKV</sequence>
<keyword evidence="1" id="KW-0378">Hydrolase</keyword>
<keyword evidence="2" id="KW-0479">Metal-binding</keyword>
<evidence type="ECO:0000313" key="5">
    <source>
        <dbReference type="Proteomes" id="UP000214720"/>
    </source>
</evidence>
<reference evidence="5" key="1">
    <citation type="submission" date="2017-01" db="EMBL/GenBank/DDBJ databases">
        <title>Genome Analysis of Deinococcus marmoris KOPRI26562.</title>
        <authorList>
            <person name="Kim J.H."/>
            <person name="Oh H.-M."/>
        </authorList>
    </citation>
    <scope>NUCLEOTIDE SEQUENCE [LARGE SCALE GENOMIC DNA]</scope>
    <source>
        <strain evidence="5">PAMC 26633</strain>
    </source>
</reference>
<proteinExistence type="predicted"/>
<dbReference type="Proteomes" id="UP000214720">
    <property type="component" value="Unassembled WGS sequence"/>
</dbReference>
<dbReference type="SUPFAM" id="SSF53187">
    <property type="entry name" value="Zn-dependent exopeptidases"/>
    <property type="match status" value="1"/>
</dbReference>